<keyword evidence="2" id="KW-1185">Reference proteome</keyword>
<comment type="caution">
    <text evidence="1">The sequence shown here is derived from an EMBL/GenBank/DDBJ whole genome shotgun (WGS) entry which is preliminary data.</text>
</comment>
<reference evidence="1" key="2">
    <citation type="submission" date="2023-06" db="EMBL/GenBank/DDBJ databases">
        <authorList>
            <consortium name="Lawrence Berkeley National Laboratory"/>
            <person name="Haridas S."/>
            <person name="Hensen N."/>
            <person name="Bonometti L."/>
            <person name="Westerberg I."/>
            <person name="Brannstrom I.O."/>
            <person name="Guillou S."/>
            <person name="Cros-Aarteil S."/>
            <person name="Calhoun S."/>
            <person name="Kuo A."/>
            <person name="Mondo S."/>
            <person name="Pangilinan J."/>
            <person name="Riley R."/>
            <person name="Labutti K."/>
            <person name="Andreopoulos B."/>
            <person name="Lipzen A."/>
            <person name="Chen C."/>
            <person name="Yanf M."/>
            <person name="Daum C."/>
            <person name="Ng V."/>
            <person name="Clum A."/>
            <person name="Steindorff A."/>
            <person name="Ohm R."/>
            <person name="Martin F."/>
            <person name="Silar P."/>
            <person name="Natvig D."/>
            <person name="Lalanne C."/>
            <person name="Gautier V."/>
            <person name="Ament-Velasquez S.L."/>
            <person name="Kruys A."/>
            <person name="Hutchinson M.I."/>
            <person name="Powell A.J."/>
            <person name="Barry K."/>
            <person name="Miller A.N."/>
            <person name="Grigoriev I.V."/>
            <person name="Debuchy R."/>
            <person name="Gladieux P."/>
            <person name="Thoren M.H."/>
            <person name="Johannesson H."/>
        </authorList>
    </citation>
    <scope>NUCLEOTIDE SEQUENCE</scope>
    <source>
        <strain evidence="1">CBS 560.94</strain>
    </source>
</reference>
<proteinExistence type="predicted"/>
<sequence>MVSVTKALALTSSSTTLVNANTHTLEIEEGKPPEHYQQVVRKSKKLPSDYDTGVKRARYRTNYERNLLGLLRYNYSEWEDQVISESTAQAWEFHVSAASSGWRTHLKQYVVVSKSSPVYKYAEDGNIVELKKLFSQGLATPFSLSEQGSTLLHIVSSTQTLRLHHPNNHYAGRRGQEK</sequence>
<dbReference type="GeneID" id="87862482"/>
<accession>A0AAE0JN44</accession>
<evidence type="ECO:0000313" key="1">
    <source>
        <dbReference type="EMBL" id="KAK3354375.1"/>
    </source>
</evidence>
<evidence type="ECO:0000313" key="2">
    <source>
        <dbReference type="Proteomes" id="UP001278500"/>
    </source>
</evidence>
<dbReference type="Proteomes" id="UP001278500">
    <property type="component" value="Unassembled WGS sequence"/>
</dbReference>
<name>A0AAE0JN44_9PEZI</name>
<organism evidence="1 2">
    <name type="scientific">Neurospora tetraspora</name>
    <dbReference type="NCBI Taxonomy" id="94610"/>
    <lineage>
        <taxon>Eukaryota</taxon>
        <taxon>Fungi</taxon>
        <taxon>Dikarya</taxon>
        <taxon>Ascomycota</taxon>
        <taxon>Pezizomycotina</taxon>
        <taxon>Sordariomycetes</taxon>
        <taxon>Sordariomycetidae</taxon>
        <taxon>Sordariales</taxon>
        <taxon>Sordariaceae</taxon>
        <taxon>Neurospora</taxon>
    </lineage>
</organism>
<dbReference type="RefSeq" id="XP_062685753.1">
    <property type="nucleotide sequence ID" value="XM_062825328.1"/>
</dbReference>
<dbReference type="EMBL" id="JAUEPP010000001">
    <property type="protein sequence ID" value="KAK3354375.1"/>
    <property type="molecule type" value="Genomic_DNA"/>
</dbReference>
<gene>
    <name evidence="1" type="ORF">B0H65DRAFT_437737</name>
</gene>
<protein>
    <submittedName>
        <fullName evidence="1">Uncharacterized protein</fullName>
    </submittedName>
</protein>
<dbReference type="AlphaFoldDB" id="A0AAE0JN44"/>
<reference evidence="1" key="1">
    <citation type="journal article" date="2023" name="Mol. Phylogenet. Evol.">
        <title>Genome-scale phylogeny and comparative genomics of the fungal order Sordariales.</title>
        <authorList>
            <person name="Hensen N."/>
            <person name="Bonometti L."/>
            <person name="Westerberg I."/>
            <person name="Brannstrom I.O."/>
            <person name="Guillou S."/>
            <person name="Cros-Aarteil S."/>
            <person name="Calhoun S."/>
            <person name="Haridas S."/>
            <person name="Kuo A."/>
            <person name="Mondo S."/>
            <person name="Pangilinan J."/>
            <person name="Riley R."/>
            <person name="LaButti K."/>
            <person name="Andreopoulos B."/>
            <person name="Lipzen A."/>
            <person name="Chen C."/>
            <person name="Yan M."/>
            <person name="Daum C."/>
            <person name="Ng V."/>
            <person name="Clum A."/>
            <person name="Steindorff A."/>
            <person name="Ohm R.A."/>
            <person name="Martin F."/>
            <person name="Silar P."/>
            <person name="Natvig D.O."/>
            <person name="Lalanne C."/>
            <person name="Gautier V."/>
            <person name="Ament-Velasquez S.L."/>
            <person name="Kruys A."/>
            <person name="Hutchinson M.I."/>
            <person name="Powell A.J."/>
            <person name="Barry K."/>
            <person name="Miller A.N."/>
            <person name="Grigoriev I.V."/>
            <person name="Debuchy R."/>
            <person name="Gladieux P."/>
            <person name="Hiltunen Thoren M."/>
            <person name="Johannesson H."/>
        </authorList>
    </citation>
    <scope>NUCLEOTIDE SEQUENCE</scope>
    <source>
        <strain evidence="1">CBS 560.94</strain>
    </source>
</reference>